<reference evidence="2 3" key="1">
    <citation type="journal article" date="2017" name="Nat. Commun.">
        <title>Genome assembly with in vitro proximity ligation data and whole-genome triplication in lettuce.</title>
        <authorList>
            <person name="Reyes-Chin-Wo S."/>
            <person name="Wang Z."/>
            <person name="Yang X."/>
            <person name="Kozik A."/>
            <person name="Arikit S."/>
            <person name="Song C."/>
            <person name="Xia L."/>
            <person name="Froenicke L."/>
            <person name="Lavelle D.O."/>
            <person name="Truco M.J."/>
            <person name="Xia R."/>
            <person name="Zhu S."/>
            <person name="Xu C."/>
            <person name="Xu H."/>
            <person name="Xu X."/>
            <person name="Cox K."/>
            <person name="Korf I."/>
            <person name="Meyers B.C."/>
            <person name="Michelmore R.W."/>
        </authorList>
    </citation>
    <scope>NUCLEOTIDE SEQUENCE [LARGE SCALE GENOMIC DNA]</scope>
    <source>
        <strain evidence="3">cv. Salinas</strain>
        <tissue evidence="2">Seedlings</tissue>
    </source>
</reference>
<proteinExistence type="predicted"/>
<feature type="compositionally biased region" description="Pro residues" evidence="1">
    <location>
        <begin position="131"/>
        <end position="153"/>
    </location>
</feature>
<sequence length="301" mass="33889">MPRVYDRFNKGLSIGIRAVDAGEEITAMRIIKTDLLEIVKLTEMHRQNQIKREEETKAKIAEMKKYYYSEEGMEAEKAKWRHIYYSTLKEKEKVVTEEQEESLEDTELESDDDEESLEVTELESKPMMEPQLPPSQLPTPPLSPPVLLTPPPSSDNEELSLEAVEPESEPNTTTQLPSSLLTTQPTPSPSFPSPPPLEQELLKEGTMGFTLNPKELHKKRNMPPLVSPPSTPPRPQPSSPPSLGSKYGSGATILNTRGVNRYDRKMEVHMFDSYRPPPPMPPPPLSGIQSMRKGTIDSMLD</sequence>
<feature type="region of interest" description="Disordered" evidence="1">
    <location>
        <begin position="92"/>
        <end position="301"/>
    </location>
</feature>
<feature type="compositionally biased region" description="Acidic residues" evidence="1">
    <location>
        <begin position="97"/>
        <end position="121"/>
    </location>
</feature>
<evidence type="ECO:0000313" key="3">
    <source>
        <dbReference type="Proteomes" id="UP000235145"/>
    </source>
</evidence>
<feature type="compositionally biased region" description="Pro residues" evidence="1">
    <location>
        <begin position="186"/>
        <end position="197"/>
    </location>
</feature>
<feature type="compositionally biased region" description="Low complexity" evidence="1">
    <location>
        <begin position="172"/>
        <end position="185"/>
    </location>
</feature>
<organism evidence="2 3">
    <name type="scientific">Lactuca sativa</name>
    <name type="common">Garden lettuce</name>
    <dbReference type="NCBI Taxonomy" id="4236"/>
    <lineage>
        <taxon>Eukaryota</taxon>
        <taxon>Viridiplantae</taxon>
        <taxon>Streptophyta</taxon>
        <taxon>Embryophyta</taxon>
        <taxon>Tracheophyta</taxon>
        <taxon>Spermatophyta</taxon>
        <taxon>Magnoliopsida</taxon>
        <taxon>eudicotyledons</taxon>
        <taxon>Gunneridae</taxon>
        <taxon>Pentapetalae</taxon>
        <taxon>asterids</taxon>
        <taxon>campanulids</taxon>
        <taxon>Asterales</taxon>
        <taxon>Asteraceae</taxon>
        <taxon>Cichorioideae</taxon>
        <taxon>Cichorieae</taxon>
        <taxon>Lactucinae</taxon>
        <taxon>Lactuca</taxon>
    </lineage>
</organism>
<comment type="caution">
    <text evidence="2">The sequence shown here is derived from an EMBL/GenBank/DDBJ whole genome shotgun (WGS) entry which is preliminary data.</text>
</comment>
<feature type="compositionally biased region" description="Basic and acidic residues" evidence="1">
    <location>
        <begin position="260"/>
        <end position="272"/>
    </location>
</feature>
<dbReference type="EMBL" id="NBSK02000008">
    <property type="protein sequence ID" value="KAJ0193035.1"/>
    <property type="molecule type" value="Genomic_DNA"/>
</dbReference>
<gene>
    <name evidence="2" type="ORF">LSAT_V11C800408780</name>
</gene>
<feature type="compositionally biased region" description="Pro residues" evidence="1">
    <location>
        <begin position="275"/>
        <end position="285"/>
    </location>
</feature>
<dbReference type="Proteomes" id="UP000235145">
    <property type="component" value="Unassembled WGS sequence"/>
</dbReference>
<keyword evidence="3" id="KW-1185">Reference proteome</keyword>
<accession>A0A9R1UU97</accession>
<protein>
    <submittedName>
        <fullName evidence="2">Uncharacterized protein</fullName>
    </submittedName>
</protein>
<name>A0A9R1UU97_LACSA</name>
<feature type="compositionally biased region" description="Acidic residues" evidence="1">
    <location>
        <begin position="155"/>
        <end position="168"/>
    </location>
</feature>
<feature type="compositionally biased region" description="Pro residues" evidence="1">
    <location>
        <begin position="225"/>
        <end position="240"/>
    </location>
</feature>
<evidence type="ECO:0000313" key="2">
    <source>
        <dbReference type="EMBL" id="KAJ0193035.1"/>
    </source>
</evidence>
<evidence type="ECO:0000256" key="1">
    <source>
        <dbReference type="SAM" id="MobiDB-lite"/>
    </source>
</evidence>
<dbReference type="AlphaFoldDB" id="A0A9R1UU97"/>